<dbReference type="PANTHER" id="PTHR12246">
    <property type="entry name" value="PALMITOYLTRANSFERASE ZDHHC16"/>
    <property type="match status" value="1"/>
</dbReference>
<dbReference type="Proteomes" id="UP000192247">
    <property type="component" value="Unassembled WGS sequence"/>
</dbReference>
<keyword evidence="6 7" id="KW-0012">Acyltransferase</keyword>
<evidence type="ECO:0000256" key="6">
    <source>
        <dbReference type="ARBA" id="ARBA00023315"/>
    </source>
</evidence>
<reference evidence="9 10" key="1">
    <citation type="journal article" date="2017" name="Gigascience">
        <title>Draft genome of the honey bee ectoparasitic mite, Tropilaelaps mercedesae, is shaped by the parasitic life history.</title>
        <authorList>
            <person name="Dong X."/>
            <person name="Armstrong S.D."/>
            <person name="Xia D."/>
            <person name="Makepeace B.L."/>
            <person name="Darby A.C."/>
            <person name="Kadowaki T."/>
        </authorList>
    </citation>
    <scope>NUCLEOTIDE SEQUENCE [LARGE SCALE GENOMIC DNA]</scope>
    <source>
        <strain evidence="9">Wuxi-XJTLU</strain>
    </source>
</reference>
<evidence type="ECO:0000256" key="7">
    <source>
        <dbReference type="RuleBase" id="RU079119"/>
    </source>
</evidence>
<protein>
    <recommendedName>
        <fullName evidence="7">Palmitoyltransferase</fullName>
        <ecNumber evidence="7">2.3.1.225</ecNumber>
    </recommendedName>
</protein>
<comment type="caution">
    <text evidence="9">The sequence shown here is derived from an EMBL/GenBank/DDBJ whole genome shotgun (WGS) entry which is preliminary data.</text>
</comment>
<dbReference type="STRING" id="418985.A0A1V9X0L0"/>
<feature type="domain" description="Palmitoyltransferase DHHC" evidence="8">
    <location>
        <begin position="149"/>
        <end position="285"/>
    </location>
</feature>
<evidence type="ECO:0000313" key="10">
    <source>
        <dbReference type="Proteomes" id="UP000192247"/>
    </source>
</evidence>
<dbReference type="EMBL" id="MNPL01030513">
    <property type="protein sequence ID" value="OQR66946.1"/>
    <property type="molecule type" value="Genomic_DNA"/>
</dbReference>
<feature type="transmembrane region" description="Helical" evidence="7">
    <location>
        <begin position="72"/>
        <end position="93"/>
    </location>
</feature>
<keyword evidence="3 7" id="KW-0812">Transmembrane</keyword>
<accession>A0A1V9X0L0</accession>
<keyword evidence="5 7" id="KW-0472">Membrane</keyword>
<evidence type="ECO:0000313" key="9">
    <source>
        <dbReference type="EMBL" id="OQR66946.1"/>
    </source>
</evidence>
<organism evidence="9 10">
    <name type="scientific">Tropilaelaps mercedesae</name>
    <dbReference type="NCBI Taxonomy" id="418985"/>
    <lineage>
        <taxon>Eukaryota</taxon>
        <taxon>Metazoa</taxon>
        <taxon>Ecdysozoa</taxon>
        <taxon>Arthropoda</taxon>
        <taxon>Chelicerata</taxon>
        <taxon>Arachnida</taxon>
        <taxon>Acari</taxon>
        <taxon>Parasitiformes</taxon>
        <taxon>Mesostigmata</taxon>
        <taxon>Gamasina</taxon>
        <taxon>Dermanyssoidea</taxon>
        <taxon>Laelapidae</taxon>
        <taxon>Tropilaelaps</taxon>
    </lineage>
</organism>
<keyword evidence="4 7" id="KW-1133">Transmembrane helix</keyword>
<name>A0A1V9X0L0_9ACAR</name>
<dbReference type="InterPro" id="IPR001594">
    <property type="entry name" value="Palmitoyltrfase_DHHC"/>
</dbReference>
<evidence type="ECO:0000259" key="8">
    <source>
        <dbReference type="Pfam" id="PF01529"/>
    </source>
</evidence>
<proteinExistence type="inferred from homology"/>
<comment type="subcellular location">
    <subcellularLocation>
        <location evidence="1">Membrane</location>
        <topology evidence="1">Multi-pass membrane protein</topology>
    </subcellularLocation>
</comment>
<gene>
    <name evidence="9" type="ORF">BIW11_13827</name>
</gene>
<comment type="catalytic activity">
    <reaction evidence="7">
        <text>L-cysteinyl-[protein] + hexadecanoyl-CoA = S-hexadecanoyl-L-cysteinyl-[protein] + CoA</text>
        <dbReference type="Rhea" id="RHEA:36683"/>
        <dbReference type="Rhea" id="RHEA-COMP:10131"/>
        <dbReference type="Rhea" id="RHEA-COMP:11032"/>
        <dbReference type="ChEBI" id="CHEBI:29950"/>
        <dbReference type="ChEBI" id="CHEBI:57287"/>
        <dbReference type="ChEBI" id="CHEBI:57379"/>
        <dbReference type="ChEBI" id="CHEBI:74151"/>
        <dbReference type="EC" id="2.3.1.225"/>
    </reaction>
</comment>
<evidence type="ECO:0000256" key="5">
    <source>
        <dbReference type="ARBA" id="ARBA00023136"/>
    </source>
</evidence>
<dbReference type="EC" id="2.3.1.225" evidence="7"/>
<feature type="transmembrane region" description="Helical" evidence="7">
    <location>
        <begin position="105"/>
        <end position="125"/>
    </location>
</feature>
<comment type="similarity">
    <text evidence="7">Belongs to the DHHC palmitoyltransferase family.</text>
</comment>
<evidence type="ECO:0000256" key="4">
    <source>
        <dbReference type="ARBA" id="ARBA00022989"/>
    </source>
</evidence>
<keyword evidence="10" id="KW-1185">Reference proteome</keyword>
<dbReference type="Pfam" id="PF01529">
    <property type="entry name" value="DHHC"/>
    <property type="match status" value="1"/>
</dbReference>
<dbReference type="AlphaFoldDB" id="A0A1V9X0L0"/>
<dbReference type="InterPro" id="IPR039859">
    <property type="entry name" value="PFA4/ZDH16/20/ERF2-like"/>
</dbReference>
<comment type="domain">
    <text evidence="7">The DHHC domain is required for palmitoyltransferase activity.</text>
</comment>
<evidence type="ECO:0000256" key="3">
    <source>
        <dbReference type="ARBA" id="ARBA00022692"/>
    </source>
</evidence>
<dbReference type="GO" id="GO:0016020">
    <property type="term" value="C:membrane"/>
    <property type="evidence" value="ECO:0007669"/>
    <property type="project" value="UniProtKB-SubCell"/>
</dbReference>
<dbReference type="InParanoid" id="A0A1V9X0L0"/>
<dbReference type="FunCoup" id="A0A1V9X0L0">
    <property type="interactions" value="653"/>
</dbReference>
<dbReference type="GO" id="GO:0019706">
    <property type="term" value="F:protein-cysteine S-palmitoyltransferase activity"/>
    <property type="evidence" value="ECO:0007669"/>
    <property type="project" value="UniProtKB-EC"/>
</dbReference>
<keyword evidence="2 7" id="KW-0808">Transferase</keyword>
<dbReference type="OrthoDB" id="302728at2759"/>
<feature type="transmembrane region" description="Helical" evidence="7">
    <location>
        <begin position="236"/>
        <end position="269"/>
    </location>
</feature>
<evidence type="ECO:0000256" key="1">
    <source>
        <dbReference type="ARBA" id="ARBA00004141"/>
    </source>
</evidence>
<feature type="transmembrane region" description="Helical" evidence="7">
    <location>
        <begin position="192"/>
        <end position="216"/>
    </location>
</feature>
<sequence>MKIHLLSAGGEASPRQTCHGRLPLKAECTLALQCVAAAAVSRPERMGPIDMPLTLPLSRKDLLPKRKCDRSLFIVMLVCVPGVFIFDVCYVLPRVLHECRISPYMHVLFALFILLNVGVNMTRLLQSKPAARDLPPSTLPNVLLPNWFYCHDCHLNVPPRSYHCRACNECILKQDHHCMFAGKCIGFANQRYFVVGVAYVMLGACYSLYFHLNWIIETLLGGYRWPLLLSQMAPHLGWLFGAFDGYGFLAACLNLFEVCVAVFCFTLLYSQGVCIMNNQTMHERRRDVKKFVHASLVENIRDVFGDRWLLVWIWPFVDSPPKGDGVNFETYPEVEERKYL</sequence>
<dbReference type="PROSITE" id="PS50216">
    <property type="entry name" value="DHHC"/>
    <property type="match status" value="1"/>
</dbReference>
<evidence type="ECO:0000256" key="2">
    <source>
        <dbReference type="ARBA" id="ARBA00022679"/>
    </source>
</evidence>